<proteinExistence type="inferred from homology"/>
<reference evidence="11 12" key="1">
    <citation type="submission" date="2014-07" db="EMBL/GenBank/DDBJ databases">
        <title>Unique and conserved regions in Vibrio harveyi and related species in comparison with the shrimp pathogen Vibrio harveyi CAIM 1792.</title>
        <authorList>
            <person name="Espinoza-Valles I."/>
            <person name="Vora G."/>
            <person name="Leekitcharoenphon P."/>
            <person name="Ussery D."/>
            <person name="Hoj L."/>
            <person name="Gomez-Gil B."/>
        </authorList>
    </citation>
    <scope>NUCLEOTIDE SEQUENCE [LARGE SCALE GENOMIC DNA]</scope>
    <source>
        <strain evidence="12">CAIM 1854 / LMG 25443</strain>
    </source>
</reference>
<evidence type="ECO:0000313" key="12">
    <source>
        <dbReference type="Proteomes" id="UP000031586"/>
    </source>
</evidence>
<evidence type="ECO:0000256" key="1">
    <source>
        <dbReference type="ARBA" id="ARBA00004533"/>
    </source>
</evidence>
<keyword evidence="9" id="KW-0472">Membrane</keyword>
<comment type="similarity">
    <text evidence="2">Belongs to the GSP N family.</text>
</comment>
<dbReference type="RefSeq" id="WP_020195432.1">
    <property type="nucleotide sequence ID" value="NZ_BAOH01000022.1"/>
</dbReference>
<sequence>MKKAVLYVVIFIAFFSTSLIAGLPVSWVLQQVPSVRGLDIQGAQGTVWQGRASSVRWQRQNLGEVNWDFQLSSLFTGKAEFAVRFGRGSDMDVRGRGLVGYSLTGGPYAENLVASIPAAKVVEQARLPVPVGVEGQLELNIRHATYAAPWCKTAEGTLVWSASGIQSPLGSLELGPVIADLNCKDSVLSASGEQKSKQVSAAFSAELMPNQRYSTKAWFKPGAEFPSGMSEQLKWLGNPNAQGQYEFDYKGRF</sequence>
<evidence type="ECO:0000256" key="6">
    <source>
        <dbReference type="ARBA" id="ARBA00022519"/>
    </source>
</evidence>
<evidence type="ECO:0000256" key="5">
    <source>
        <dbReference type="ARBA" id="ARBA00022475"/>
    </source>
</evidence>
<protein>
    <recommendedName>
        <fullName evidence="3">Type II secretion system protein N</fullName>
    </recommendedName>
    <alternativeName>
        <fullName evidence="10">General secretion pathway protein N</fullName>
    </alternativeName>
</protein>
<dbReference type="AlphaFoldDB" id="A0A0C1Z9X8"/>
<evidence type="ECO:0000256" key="4">
    <source>
        <dbReference type="ARBA" id="ARBA00022448"/>
    </source>
</evidence>
<dbReference type="PATRIC" id="fig|1229493.5.peg.1369"/>
<evidence type="ECO:0000256" key="8">
    <source>
        <dbReference type="ARBA" id="ARBA00022927"/>
    </source>
</evidence>
<keyword evidence="7" id="KW-0812">Transmembrane</keyword>
<evidence type="ECO:0000256" key="7">
    <source>
        <dbReference type="ARBA" id="ARBA00022692"/>
    </source>
</evidence>
<dbReference type="Pfam" id="PF01203">
    <property type="entry name" value="T2SSN"/>
    <property type="match status" value="1"/>
</dbReference>
<dbReference type="GO" id="GO:0015628">
    <property type="term" value="P:protein secretion by the type II secretion system"/>
    <property type="evidence" value="ECO:0007669"/>
    <property type="project" value="InterPro"/>
</dbReference>
<comment type="caution">
    <text evidence="11">The sequence shown here is derived from an EMBL/GenBank/DDBJ whole genome shotgun (WGS) entry which is preliminary data.</text>
</comment>
<keyword evidence="6" id="KW-0997">Cell inner membrane</keyword>
<evidence type="ECO:0000256" key="10">
    <source>
        <dbReference type="ARBA" id="ARBA00030772"/>
    </source>
</evidence>
<dbReference type="GO" id="GO:0005886">
    <property type="term" value="C:plasma membrane"/>
    <property type="evidence" value="ECO:0007669"/>
    <property type="project" value="UniProtKB-SubCell"/>
</dbReference>
<dbReference type="InterPro" id="IPR022792">
    <property type="entry name" value="T2SS_protein-GspN"/>
</dbReference>
<keyword evidence="5" id="KW-1003">Cell membrane</keyword>
<keyword evidence="8" id="KW-0653">Protein transport</keyword>
<name>A0A0C1Z9X8_9VIBR</name>
<evidence type="ECO:0000256" key="2">
    <source>
        <dbReference type="ARBA" id="ARBA00007208"/>
    </source>
</evidence>
<gene>
    <name evidence="11" type="ORF">H735_11370</name>
</gene>
<organism evidence="11 12">
    <name type="scientific">Vibrio owensii CAIM 1854 = LMG 25443</name>
    <dbReference type="NCBI Taxonomy" id="1229493"/>
    <lineage>
        <taxon>Bacteria</taxon>
        <taxon>Pseudomonadati</taxon>
        <taxon>Pseudomonadota</taxon>
        <taxon>Gammaproteobacteria</taxon>
        <taxon>Vibrionales</taxon>
        <taxon>Vibrionaceae</taxon>
        <taxon>Vibrio</taxon>
    </lineage>
</organism>
<dbReference type="EMBL" id="JPRD01000016">
    <property type="protein sequence ID" value="KIF52959.1"/>
    <property type="molecule type" value="Genomic_DNA"/>
</dbReference>
<dbReference type="GO" id="GO:0015627">
    <property type="term" value="C:type II protein secretion system complex"/>
    <property type="evidence" value="ECO:0007669"/>
    <property type="project" value="InterPro"/>
</dbReference>
<keyword evidence="4" id="KW-0813">Transport</keyword>
<evidence type="ECO:0000313" key="11">
    <source>
        <dbReference type="EMBL" id="KIF52959.1"/>
    </source>
</evidence>
<dbReference type="Proteomes" id="UP000031586">
    <property type="component" value="Unassembled WGS sequence"/>
</dbReference>
<evidence type="ECO:0000256" key="3">
    <source>
        <dbReference type="ARBA" id="ARBA00021563"/>
    </source>
</evidence>
<accession>A0A0C1Z9X8</accession>
<comment type="subcellular location">
    <subcellularLocation>
        <location evidence="1">Cell inner membrane</location>
    </subcellularLocation>
</comment>
<evidence type="ECO:0000256" key="9">
    <source>
        <dbReference type="ARBA" id="ARBA00023136"/>
    </source>
</evidence>